<sequence>MRIPLIYKRAGNYLVAFLLSACCFFGSYLAFLKGSTELQQIDSYSGKVVNKGIISQKSTVARFGSYKSNVFFIKLSGLNQILATYNLENNYDFFEKNIKIGDSIKVYYQNSFDTIKPNLDLFQIEKNGTILLKKEDFQKKKGIAAYIAFFGGFLLIGAAIYQDKKYWK</sequence>
<accession>A0ABX0I641</accession>
<feature type="transmembrane region" description="Helical" evidence="1">
    <location>
        <begin position="12"/>
        <end position="31"/>
    </location>
</feature>
<gene>
    <name evidence="2" type="ORF">G4D72_09665</name>
</gene>
<evidence type="ECO:0000256" key="1">
    <source>
        <dbReference type="SAM" id="Phobius"/>
    </source>
</evidence>
<proteinExistence type="predicted"/>
<name>A0ABX0I641_9FLAO</name>
<keyword evidence="1" id="KW-0812">Transmembrane</keyword>
<organism evidence="2 3">
    <name type="scientific">Flavobacterium difficile</name>
    <dbReference type="NCBI Taxonomy" id="2709659"/>
    <lineage>
        <taxon>Bacteria</taxon>
        <taxon>Pseudomonadati</taxon>
        <taxon>Bacteroidota</taxon>
        <taxon>Flavobacteriia</taxon>
        <taxon>Flavobacteriales</taxon>
        <taxon>Flavobacteriaceae</taxon>
        <taxon>Flavobacterium</taxon>
    </lineage>
</organism>
<evidence type="ECO:0000313" key="2">
    <source>
        <dbReference type="EMBL" id="NHM02374.1"/>
    </source>
</evidence>
<dbReference type="EMBL" id="JAAJBT010000005">
    <property type="protein sequence ID" value="NHM02374.1"/>
    <property type="molecule type" value="Genomic_DNA"/>
</dbReference>
<keyword evidence="3" id="KW-1185">Reference proteome</keyword>
<dbReference type="RefSeq" id="WP_166077484.1">
    <property type="nucleotide sequence ID" value="NZ_JAAJBT010000005.1"/>
</dbReference>
<feature type="transmembrane region" description="Helical" evidence="1">
    <location>
        <begin position="143"/>
        <end position="161"/>
    </location>
</feature>
<dbReference type="PROSITE" id="PS51257">
    <property type="entry name" value="PROKAR_LIPOPROTEIN"/>
    <property type="match status" value="1"/>
</dbReference>
<evidence type="ECO:0000313" key="3">
    <source>
        <dbReference type="Proteomes" id="UP000800984"/>
    </source>
</evidence>
<dbReference type="Proteomes" id="UP000800984">
    <property type="component" value="Unassembled WGS sequence"/>
</dbReference>
<evidence type="ECO:0008006" key="4">
    <source>
        <dbReference type="Google" id="ProtNLM"/>
    </source>
</evidence>
<comment type="caution">
    <text evidence="2">The sequence shown here is derived from an EMBL/GenBank/DDBJ whole genome shotgun (WGS) entry which is preliminary data.</text>
</comment>
<reference evidence="2 3" key="1">
    <citation type="submission" date="2020-02" db="EMBL/GenBank/DDBJ databases">
        <authorList>
            <person name="Chen W.-M."/>
        </authorList>
    </citation>
    <scope>NUCLEOTIDE SEQUENCE [LARGE SCALE GENOMIC DNA]</scope>
    <source>
        <strain evidence="2 3">KDG-16</strain>
    </source>
</reference>
<keyword evidence="1" id="KW-0472">Membrane</keyword>
<protein>
    <recommendedName>
        <fullName evidence="4">DUF3592 domain-containing protein</fullName>
    </recommendedName>
</protein>
<keyword evidence="1" id="KW-1133">Transmembrane helix</keyword>